<dbReference type="HOGENOM" id="CLU_121764_0_0_2"/>
<organism evidence="3 4">
    <name type="scientific">Thermoproteus tenax (strain ATCC 35583 / DSM 2078 / JCM 9277 / NBRC 100435 / Kra 1)</name>
    <dbReference type="NCBI Taxonomy" id="768679"/>
    <lineage>
        <taxon>Archaea</taxon>
        <taxon>Thermoproteota</taxon>
        <taxon>Thermoprotei</taxon>
        <taxon>Thermoproteales</taxon>
        <taxon>Thermoproteaceae</taxon>
        <taxon>Thermoproteus</taxon>
    </lineage>
</organism>
<accession>G4RL39</accession>
<dbReference type="InterPro" id="IPR005369">
    <property type="entry name" value="UPF0179"/>
</dbReference>
<reference evidence="3 4" key="1">
    <citation type="journal article" date="2011" name="PLoS ONE">
        <title>The complete genome sequence of Thermoproteus tenax: a physiologically versatile member of the Crenarchaeota.</title>
        <authorList>
            <person name="Siebers B."/>
            <person name="Zaparty M."/>
            <person name="Raddatz G."/>
            <person name="Tjaden B."/>
            <person name="Albers S.V."/>
            <person name="Bell S.D."/>
            <person name="Blombach F."/>
            <person name="Kletzin A."/>
            <person name="Kyrpides N."/>
            <person name="Lanz C."/>
            <person name="Plagens A."/>
            <person name="Rampp M."/>
            <person name="Rosinus A."/>
            <person name="von Jan M."/>
            <person name="Makarova K.S."/>
            <person name="Klenk H.P."/>
            <person name="Schuster S.C."/>
            <person name="Hensel R."/>
        </authorList>
    </citation>
    <scope>NUCLEOTIDE SEQUENCE [LARGE SCALE GENOMIC DNA]</scope>
    <source>
        <strain evidence="4">ATCC 35583 / DSM 2078 / JCM 9277 / NBRC 100435 / Kra 1</strain>
    </source>
</reference>
<dbReference type="Proteomes" id="UP000002654">
    <property type="component" value="Chromosome"/>
</dbReference>
<keyword evidence="4" id="KW-1185">Reference proteome</keyword>
<dbReference type="OrthoDB" id="24613at2157"/>
<dbReference type="RefSeq" id="WP_014127538.1">
    <property type="nucleotide sequence ID" value="NC_016070.1"/>
</dbReference>
<sequence length="141" mass="15938">MGRVVITMVSKEQAELGHRFKVLKIPEECTSCKLFSVCMGRLRVGRTYRVVEVRPSLGQRCKITGDEMVPVAAEEMPIRLLLPRNKALEGVVVTYEEECKGCENCPDREVLRPGEKVLVLKILGKSQCKNREFYLVEASPL</sequence>
<dbReference type="Pfam" id="PF03684">
    <property type="entry name" value="UPF0179"/>
    <property type="match status" value="1"/>
</dbReference>
<dbReference type="STRING" id="768679.TTX_1663"/>
<evidence type="ECO:0000256" key="1">
    <source>
        <dbReference type="ARBA" id="ARBA00010824"/>
    </source>
</evidence>
<dbReference type="PANTHER" id="PTHR40699">
    <property type="entry name" value="UPF0179 PROTEIN MJ1627"/>
    <property type="match status" value="1"/>
</dbReference>
<dbReference type="PaxDb" id="768679-TTX_1663"/>
<dbReference type="GeneID" id="11262542"/>
<dbReference type="eggNOG" id="arCOG04477">
    <property type="taxonomic scope" value="Archaea"/>
</dbReference>
<comment type="similarity">
    <text evidence="1 2">Belongs to the UPF0179 family.</text>
</comment>
<proteinExistence type="inferred from homology"/>
<dbReference type="EMBL" id="FN869859">
    <property type="protein sequence ID" value="CCC82284.1"/>
    <property type="molecule type" value="Genomic_DNA"/>
</dbReference>
<evidence type="ECO:0000313" key="4">
    <source>
        <dbReference type="Proteomes" id="UP000002654"/>
    </source>
</evidence>
<protein>
    <recommendedName>
        <fullName evidence="2">UPF0179 protein TTX_1663</fullName>
    </recommendedName>
</protein>
<dbReference type="PANTHER" id="PTHR40699:SF1">
    <property type="entry name" value="UPF0179 PROTEIN MJ1627"/>
    <property type="match status" value="1"/>
</dbReference>
<dbReference type="HAMAP" id="MF_00498">
    <property type="entry name" value="UPF0179"/>
    <property type="match status" value="1"/>
</dbReference>
<dbReference type="AlphaFoldDB" id="G4RL39"/>
<evidence type="ECO:0000313" key="3">
    <source>
        <dbReference type="EMBL" id="CCC82284.1"/>
    </source>
</evidence>
<evidence type="ECO:0000256" key="2">
    <source>
        <dbReference type="HAMAP-Rule" id="MF_00498"/>
    </source>
</evidence>
<name>G4RL39_THETK</name>
<dbReference type="KEGG" id="ttn:TTX_1663"/>
<gene>
    <name evidence="3" type="ordered locus">TTX_1663</name>
</gene>
<dbReference type="PATRIC" id="fig|768679.9.peg.1683"/>